<dbReference type="HAMAP" id="MF_01658">
    <property type="entry name" value="COQ7"/>
    <property type="match status" value="1"/>
</dbReference>
<keyword evidence="3 9" id="KW-0831">Ubiquinone biosynthesis</keyword>
<feature type="binding site" evidence="9">
    <location>
        <position position="195"/>
    </location>
    <ligand>
        <name>Fe cation</name>
        <dbReference type="ChEBI" id="CHEBI:24875"/>
        <label>1</label>
    </ligand>
</feature>
<dbReference type="SUPFAM" id="SSF47240">
    <property type="entry name" value="Ferritin-like"/>
    <property type="match status" value="1"/>
</dbReference>
<keyword evidence="8 9" id="KW-0472">Membrane</keyword>
<comment type="similarity">
    <text evidence="9">Belongs to the COQ7 family.</text>
</comment>
<dbReference type="NCBIfam" id="NF033656">
    <property type="entry name" value="DMQ_monoox_COQ7"/>
    <property type="match status" value="1"/>
</dbReference>
<evidence type="ECO:0000256" key="3">
    <source>
        <dbReference type="ARBA" id="ARBA00022688"/>
    </source>
</evidence>
<dbReference type="CDD" id="cd01042">
    <property type="entry name" value="DMQH"/>
    <property type="match status" value="1"/>
</dbReference>
<evidence type="ECO:0000313" key="10">
    <source>
        <dbReference type="EMBL" id="PLC50075.1"/>
    </source>
</evidence>
<keyword evidence="5 9" id="KW-0560">Oxidoreductase</keyword>
<evidence type="ECO:0000256" key="2">
    <source>
        <dbReference type="ARBA" id="ARBA00022475"/>
    </source>
</evidence>
<keyword evidence="7 9" id="KW-0503">Monooxygenase</keyword>
<proteinExistence type="inferred from homology"/>
<keyword evidence="6 9" id="KW-0408">Iron</keyword>
<evidence type="ECO:0000256" key="4">
    <source>
        <dbReference type="ARBA" id="ARBA00022723"/>
    </source>
</evidence>
<dbReference type="EC" id="1.14.99.60" evidence="9"/>
<evidence type="ECO:0000256" key="9">
    <source>
        <dbReference type="HAMAP-Rule" id="MF_01658"/>
    </source>
</evidence>
<dbReference type="Proteomes" id="UP000234190">
    <property type="component" value="Unassembled WGS sequence"/>
</dbReference>
<dbReference type="GO" id="GO:0005886">
    <property type="term" value="C:plasma membrane"/>
    <property type="evidence" value="ECO:0007669"/>
    <property type="project" value="UniProtKB-SubCell"/>
</dbReference>
<dbReference type="GO" id="GO:0008682">
    <property type="term" value="F:3-demethoxyubiquinol 3-hydroxylase activity"/>
    <property type="evidence" value="ECO:0007669"/>
    <property type="project" value="UniProtKB-EC"/>
</dbReference>
<gene>
    <name evidence="9" type="primary">coq7</name>
    <name evidence="10" type="ORF">CR159_10240</name>
</gene>
<reference evidence="10 11" key="1">
    <citation type="submission" date="2017-10" db="EMBL/GenBank/DDBJ databases">
        <title>Two draft genome sequences of Pusillimonas sp. strains isolated from a nitrate- and radionuclide-contaminated groundwater in Russia.</title>
        <authorList>
            <person name="Grouzdev D.S."/>
            <person name="Tourova T.P."/>
            <person name="Goeva M.A."/>
            <person name="Babich T.L."/>
            <person name="Sokolova D.S."/>
            <person name="Abdullin R."/>
            <person name="Poltaraus A.B."/>
            <person name="Toshchakov S.V."/>
            <person name="Nazina T.N."/>
        </authorList>
    </citation>
    <scope>NUCLEOTIDE SEQUENCE [LARGE SCALE GENOMIC DNA]</scope>
    <source>
        <strain evidence="10 11">JR1/69-3-13</strain>
    </source>
</reference>
<organism evidence="10 11">
    <name type="scientific">Pollutimonas subterranea</name>
    <dbReference type="NCBI Taxonomy" id="2045210"/>
    <lineage>
        <taxon>Bacteria</taxon>
        <taxon>Pseudomonadati</taxon>
        <taxon>Pseudomonadota</taxon>
        <taxon>Betaproteobacteria</taxon>
        <taxon>Burkholderiales</taxon>
        <taxon>Alcaligenaceae</taxon>
        <taxon>Pollutimonas</taxon>
    </lineage>
</organism>
<keyword evidence="4 9" id="KW-0479">Metal-binding</keyword>
<evidence type="ECO:0000256" key="1">
    <source>
        <dbReference type="ARBA" id="ARBA00004749"/>
    </source>
</evidence>
<dbReference type="InterPro" id="IPR047809">
    <property type="entry name" value="COQ7_proteobact"/>
</dbReference>
<dbReference type="InterPro" id="IPR012347">
    <property type="entry name" value="Ferritin-like"/>
</dbReference>
<dbReference type="EMBL" id="PDNW01000007">
    <property type="protein sequence ID" value="PLC50075.1"/>
    <property type="molecule type" value="Genomic_DNA"/>
</dbReference>
<comment type="subcellular location">
    <subcellularLocation>
        <location evidence="9">Cell membrane</location>
        <topology evidence="9">Peripheral membrane protein</topology>
    </subcellularLocation>
</comment>
<dbReference type="PANTHER" id="PTHR11237:SF4">
    <property type="entry name" value="5-DEMETHOXYUBIQUINONE HYDROXYLASE, MITOCHONDRIAL"/>
    <property type="match status" value="1"/>
</dbReference>
<evidence type="ECO:0000256" key="8">
    <source>
        <dbReference type="ARBA" id="ARBA00023136"/>
    </source>
</evidence>
<dbReference type="InterPro" id="IPR011566">
    <property type="entry name" value="Ubq_synth_Coq7"/>
</dbReference>
<feature type="binding site" evidence="9">
    <location>
        <position position="111"/>
    </location>
    <ligand>
        <name>Fe cation</name>
        <dbReference type="ChEBI" id="CHEBI:24875"/>
        <label>1</label>
    </ligand>
</feature>
<name>A0A2N4U4X7_9BURK</name>
<dbReference type="GO" id="GO:0046872">
    <property type="term" value="F:metal ion binding"/>
    <property type="evidence" value="ECO:0007669"/>
    <property type="project" value="UniProtKB-KW"/>
</dbReference>
<sequence length="232" mass="25445">MSTHTTMQDQPAFSRRMSVLDGLLSEVGRAVQVLDGSVHAGRPNPAGKHRIPAGQAAARPELTAAEQKHAAGLMRVNHVGEICAQALYRGQALFCGDAAIEKVFVKAANEEVDHLVWCRQRLVELDSRPSLLNPLWYAGSFSLGMLASRAGTARNLGFMAETERQVEEHLDEHLKDLPLVDERSRAIVAQMRDDEIGHRTTAERSGASKLGPIVRLAMRGMSKIMTVTAYRI</sequence>
<keyword evidence="11" id="KW-1185">Reference proteome</keyword>
<comment type="caution">
    <text evidence="10">The sequence shown here is derived from an EMBL/GenBank/DDBJ whole genome shotgun (WGS) entry which is preliminary data.</text>
</comment>
<dbReference type="AlphaFoldDB" id="A0A2N4U4X7"/>
<dbReference type="Pfam" id="PF03232">
    <property type="entry name" value="COQ7"/>
    <property type="match status" value="1"/>
</dbReference>
<feature type="binding site" evidence="9">
    <location>
        <position position="195"/>
    </location>
    <ligand>
        <name>Fe cation</name>
        <dbReference type="ChEBI" id="CHEBI:24875"/>
        <label>2</label>
    </ligand>
</feature>
<comment type="catalytic activity">
    <reaction evidence="9">
        <text>a 5-methoxy-2-methyl-3-(all-trans-polyprenyl)benzene-1,4-diol + AH2 + O2 = a 3-demethylubiquinol + A + H2O</text>
        <dbReference type="Rhea" id="RHEA:50908"/>
        <dbReference type="Rhea" id="RHEA-COMP:10859"/>
        <dbReference type="Rhea" id="RHEA-COMP:10914"/>
        <dbReference type="ChEBI" id="CHEBI:13193"/>
        <dbReference type="ChEBI" id="CHEBI:15377"/>
        <dbReference type="ChEBI" id="CHEBI:15379"/>
        <dbReference type="ChEBI" id="CHEBI:17499"/>
        <dbReference type="ChEBI" id="CHEBI:84167"/>
        <dbReference type="ChEBI" id="CHEBI:84422"/>
        <dbReference type="EC" id="1.14.99.60"/>
    </reaction>
</comment>
<dbReference type="GO" id="GO:0006744">
    <property type="term" value="P:ubiquinone biosynthetic process"/>
    <property type="evidence" value="ECO:0007669"/>
    <property type="project" value="UniProtKB-UniRule"/>
</dbReference>
<comment type="cofactor">
    <cofactor evidence="9">
        <name>Fe cation</name>
        <dbReference type="ChEBI" id="CHEBI:24875"/>
    </cofactor>
    <text evidence="9">Binds 2 iron ions per subunit.</text>
</comment>
<feature type="binding site" evidence="9">
    <location>
        <position position="163"/>
    </location>
    <ligand>
        <name>Fe cation</name>
        <dbReference type="ChEBI" id="CHEBI:24875"/>
        <label>2</label>
    </ligand>
</feature>
<evidence type="ECO:0000313" key="11">
    <source>
        <dbReference type="Proteomes" id="UP000234190"/>
    </source>
</evidence>
<comment type="function">
    <text evidence="9">Catalyzes the hydroxylation of 2-nonaprenyl-3-methyl-6-methoxy-1,4-benzoquinol during ubiquinone biosynthesis.</text>
</comment>
<evidence type="ECO:0000256" key="5">
    <source>
        <dbReference type="ARBA" id="ARBA00023002"/>
    </source>
</evidence>
<dbReference type="UniPathway" id="UPA00232"/>
<protein>
    <recommendedName>
        <fullName evidence="9">3-demethoxyubiquinol 3-hydroxylase</fullName>
        <shortName evidence="9">DMQ hydroxylase</shortName>
        <ecNumber evidence="9">1.14.99.60</ecNumber>
    </recommendedName>
    <alternativeName>
        <fullName evidence="9">2-nonaprenyl-3-methyl-6-methoxy-1,4-benzoquinol hydroxylase</fullName>
    </alternativeName>
</protein>
<feature type="binding site" evidence="9">
    <location>
        <position position="81"/>
    </location>
    <ligand>
        <name>Fe cation</name>
        <dbReference type="ChEBI" id="CHEBI:24875"/>
        <label>1</label>
    </ligand>
</feature>
<feature type="binding site" evidence="9">
    <location>
        <position position="198"/>
    </location>
    <ligand>
        <name>Fe cation</name>
        <dbReference type="ChEBI" id="CHEBI:24875"/>
        <label>2</label>
    </ligand>
</feature>
<dbReference type="Gene3D" id="1.20.1260.10">
    <property type="match status" value="1"/>
</dbReference>
<dbReference type="RefSeq" id="WP_102073924.1">
    <property type="nucleotide sequence ID" value="NZ_PDNW01000007.1"/>
</dbReference>
<dbReference type="OrthoDB" id="5192789at2"/>
<keyword evidence="10" id="KW-0830">Ubiquinone</keyword>
<evidence type="ECO:0000256" key="6">
    <source>
        <dbReference type="ARBA" id="ARBA00023004"/>
    </source>
</evidence>
<accession>A0A2N4U4X7</accession>
<comment type="pathway">
    <text evidence="1 9">Cofactor biosynthesis; ubiquinone biosynthesis.</text>
</comment>
<feature type="binding site" evidence="9">
    <location>
        <position position="111"/>
    </location>
    <ligand>
        <name>Fe cation</name>
        <dbReference type="ChEBI" id="CHEBI:24875"/>
        <label>2</label>
    </ligand>
</feature>
<dbReference type="PANTHER" id="PTHR11237">
    <property type="entry name" value="COENZYME Q10 BIOSYNTHESIS PROTEIN 7"/>
    <property type="match status" value="1"/>
</dbReference>
<keyword evidence="2 9" id="KW-1003">Cell membrane</keyword>
<feature type="binding site" evidence="9">
    <location>
        <position position="114"/>
    </location>
    <ligand>
        <name>Fe cation</name>
        <dbReference type="ChEBI" id="CHEBI:24875"/>
        <label>1</label>
    </ligand>
</feature>
<dbReference type="InterPro" id="IPR009078">
    <property type="entry name" value="Ferritin-like_SF"/>
</dbReference>
<evidence type="ECO:0000256" key="7">
    <source>
        <dbReference type="ARBA" id="ARBA00023033"/>
    </source>
</evidence>